<comment type="caution">
    <text evidence="1">The sequence shown here is derived from an EMBL/GenBank/DDBJ whole genome shotgun (WGS) entry which is preliminary data.</text>
</comment>
<organism evidence="1 2">
    <name type="scientific">Puia dinghuensis</name>
    <dbReference type="NCBI Taxonomy" id="1792502"/>
    <lineage>
        <taxon>Bacteria</taxon>
        <taxon>Pseudomonadati</taxon>
        <taxon>Bacteroidota</taxon>
        <taxon>Chitinophagia</taxon>
        <taxon>Chitinophagales</taxon>
        <taxon>Chitinophagaceae</taxon>
        <taxon>Puia</taxon>
    </lineage>
</organism>
<proteinExistence type="predicted"/>
<name>A0A8J2XWP9_9BACT</name>
<reference evidence="1" key="2">
    <citation type="submission" date="2020-09" db="EMBL/GenBank/DDBJ databases">
        <authorList>
            <person name="Sun Q."/>
            <person name="Zhou Y."/>
        </authorList>
    </citation>
    <scope>NUCLEOTIDE SEQUENCE</scope>
    <source>
        <strain evidence="1">CGMCC 1.15448</strain>
    </source>
</reference>
<gene>
    <name evidence="1" type="ORF">GCM10011511_51670</name>
</gene>
<keyword evidence="2" id="KW-1185">Reference proteome</keyword>
<dbReference type="AlphaFoldDB" id="A0A8J2XWP9"/>
<accession>A0A8J2XWP9</accession>
<evidence type="ECO:0000313" key="2">
    <source>
        <dbReference type="Proteomes" id="UP000607559"/>
    </source>
</evidence>
<protein>
    <submittedName>
        <fullName evidence="1">Uncharacterized protein</fullName>
    </submittedName>
</protein>
<dbReference type="EMBL" id="BMJC01000006">
    <property type="protein sequence ID" value="GGB21517.1"/>
    <property type="molecule type" value="Genomic_DNA"/>
</dbReference>
<dbReference type="Proteomes" id="UP000607559">
    <property type="component" value="Unassembled WGS sequence"/>
</dbReference>
<evidence type="ECO:0000313" key="1">
    <source>
        <dbReference type="EMBL" id="GGB21517.1"/>
    </source>
</evidence>
<reference evidence="1" key="1">
    <citation type="journal article" date="2014" name="Int. J. Syst. Evol. Microbiol.">
        <title>Complete genome sequence of Corynebacterium casei LMG S-19264T (=DSM 44701T), isolated from a smear-ripened cheese.</title>
        <authorList>
            <consortium name="US DOE Joint Genome Institute (JGI-PGF)"/>
            <person name="Walter F."/>
            <person name="Albersmeier A."/>
            <person name="Kalinowski J."/>
            <person name="Ruckert C."/>
        </authorList>
    </citation>
    <scope>NUCLEOTIDE SEQUENCE</scope>
    <source>
        <strain evidence="1">CGMCC 1.15448</strain>
    </source>
</reference>
<sequence>MLSQVTAPEFTDIAEADPANVAEAGPGRGFLALGNTTRMKAARQMENKYVNFKLSVLLCKLLFAQI</sequence>